<feature type="compositionally biased region" description="Low complexity" evidence="1">
    <location>
        <begin position="1484"/>
        <end position="1502"/>
    </location>
</feature>
<keyword evidence="3" id="KW-1185">Reference proteome</keyword>
<name>A0ABU3P6L9_9BURK</name>
<gene>
    <name evidence="2" type="ORF">RQP53_02880</name>
</gene>
<feature type="region of interest" description="Disordered" evidence="1">
    <location>
        <begin position="1"/>
        <end position="94"/>
    </location>
</feature>
<feature type="compositionally biased region" description="Polar residues" evidence="1">
    <location>
        <begin position="77"/>
        <end position="87"/>
    </location>
</feature>
<sequence length="1867" mass="194386">MTPLAAPQHADGGAARTSLPAAEMAYRPASAGAEPRSAWADSPRQQQQSAQLARFSPAATAPGADQRQGAPGPLGTIAQQGQHNSVLSKPGAAAGTASALRSGAVVQRGGGKGIAKKDAPPAPDDASLFGDGPAWAEVRGVEAESAARARHATDEAVHDHWTGMFWSAVPSFRILDPEADDGDVADLDQSMLAIYVRDTIVDKLDAACNTAVQLEGFRLDFVTGLVTIATIRLGPMLVKGGGRSVLSGGASINGVEAEFTLADLWRAYRKQAMQSAVTIRFTSIHFPRLQIAADKADQADKAAKAAQTSEASPATAKHESASSGASAPVKLPDTSSDTAAMPAPVRPSEPTATEKPDAPASSAAQAPPSAAVVLSVLDSLKLGFHVDAVELQVFQQQGDDLLLGVLVRSGALRLQAGGALRDALLPLTKAKTVTLDGQDVEPAALRAKIETGALRGGLFASMRSWDPQKIAAMREKYLRPLQQALADAGLTPAQTHDIQAAIEFLQGNAKAFKEHEVRKQAQASASAAAEEEARPEQRRLARERAEQLGLTRPSRDAPVLSSLTVEDIHAAVVGANTSRSGETRARLAIGRIRGRQLGRETATDTVGIGAIDIERIEARLLHQQLGLQIGGVMASELRYGSGGKADDPLAGDVLGIDRLSLGRSAASVRVSEPSRLDRSTLHAQAHLGTLEARGIGIKRGDTALLAQQASVSGADLAATRQGGQQGLSARGLGLDVRDLTAASQGQVLSVNALNLAPSAAHLERDTAASSGKAGAKAGTSTVVRGETGALSLGGVLLEDPQAHSQASISALSLGAAEITGRQDNAGREADLSLQGLASVADDVGLARPGMSARVKRVHAGPVEARLGSSALGSSVELGLERAGLRGLSAGQTGAKGLPPSSLDISEASLGGVKAIALDNIALAGLEHIDVRGVDLRKHSPLPGPPGTEQRWQQQTLAARAGQIRLDRLELDTAMGGDEAAPDRRGLTLAGLGLADAHLQRRTRSDRLSYKMQKAIAARDKAIANAEQQRAIARRQADDQLKAALAQIDHDEQVKQAAPGPSQAGKAQALPARAAVVAPSPADKLRAKARANHEQALAAALKSCETAKQAAAAAFAKREQVLAKREREGVEKRKAGVHKQQGSDVDVGALTLSSIAAELSGFEAGRPAVEHIDVGTLEARGAALHKAGEGDDSSLTVEVQRMLLELDEAQNGAVLLSLRTGKDMLENLLGDKSGATANFIGGVDNTQLDVRVGVIGGFVDLASAAASFGKDTSWRTKKLIEKLLKGLHVGGDIARDKRAAAHEQPHLHIVSGVEFQLEQLGLERLHKAQKKVFVGRKAIGEKSQGGVHLKHLLESGLQAAIDQAIVGPGTEAARVPASDGSPSAEAALGLRQLGGASVRGLDVRDVHLATQSGSQPGRVPSQALHLGVGRARLGEVGVSAERVAPLQQLLQTLGRAMLGEKPPPKTPAEAPRKGPSDADLPAAKVPASSATGASSGPVAAAPTKQDTPLDALFKAFEALLGGGKAHGGAGSRGAARADDLPQVRRFAGADGHALGVSDTTGDGSCGIHAMLGVPVWNPELQRMEYRHADPAGKRRDIATVLRAHDARYLAAYTEHLTTILKDIWSKVARARANGQADDANFDIHDRLLWAGLRRVDGVEAALGRAEQDEERGAPALVEGVRAAIDRYVAGMRAASADYDAARLALADALIASNAPADADLRGRLQAAVGNAGRIALLRAEPAATLRRAVNNHVDHVRAAVRAAPAIHADEAAHRALEDVPVAPYRAVVVARRNALLDAYAGIVENAGYYLAPPDLAVLADLEHRQLVLYRQSHAAPGQYEEIMRHGHAGDPLTPIFHGGAHYERAQRH</sequence>
<proteinExistence type="predicted"/>
<dbReference type="EMBL" id="JAVXZY010000001">
    <property type="protein sequence ID" value="MDT8998215.1"/>
    <property type="molecule type" value="Genomic_DNA"/>
</dbReference>
<dbReference type="PANTHER" id="PTHR48125:SF10">
    <property type="entry name" value="OS12G0136300 PROTEIN"/>
    <property type="match status" value="1"/>
</dbReference>
<organism evidence="2 3">
    <name type="scientific">Roseateles aquae</name>
    <dbReference type="NCBI Taxonomy" id="3077235"/>
    <lineage>
        <taxon>Bacteria</taxon>
        <taxon>Pseudomonadati</taxon>
        <taxon>Pseudomonadota</taxon>
        <taxon>Betaproteobacteria</taxon>
        <taxon>Burkholderiales</taxon>
        <taxon>Sphaerotilaceae</taxon>
        <taxon>Roseateles</taxon>
    </lineage>
</organism>
<evidence type="ECO:0000256" key="1">
    <source>
        <dbReference type="SAM" id="MobiDB-lite"/>
    </source>
</evidence>
<feature type="region of interest" description="Disordered" evidence="1">
    <location>
        <begin position="302"/>
        <end position="365"/>
    </location>
</feature>
<evidence type="ECO:0000313" key="3">
    <source>
        <dbReference type="Proteomes" id="UP001246372"/>
    </source>
</evidence>
<dbReference type="PANTHER" id="PTHR48125">
    <property type="entry name" value="LP07818P1"/>
    <property type="match status" value="1"/>
</dbReference>
<comment type="caution">
    <text evidence="2">The sequence shown here is derived from an EMBL/GenBank/DDBJ whole genome shotgun (WGS) entry which is preliminary data.</text>
</comment>
<accession>A0ABU3P6L9</accession>
<dbReference type="RefSeq" id="WP_315648526.1">
    <property type="nucleotide sequence ID" value="NZ_JAVXZY010000001.1"/>
</dbReference>
<feature type="region of interest" description="Disordered" evidence="1">
    <location>
        <begin position="518"/>
        <end position="539"/>
    </location>
</feature>
<feature type="region of interest" description="Disordered" evidence="1">
    <location>
        <begin position="1455"/>
        <end position="1503"/>
    </location>
</feature>
<protein>
    <submittedName>
        <fullName evidence="2">Uncharacterized protein</fullName>
    </submittedName>
</protein>
<evidence type="ECO:0000313" key="2">
    <source>
        <dbReference type="EMBL" id="MDT8998215.1"/>
    </source>
</evidence>
<reference evidence="2" key="1">
    <citation type="submission" date="2023-09" db="EMBL/GenBank/DDBJ databases">
        <title>Paucibacter sp. APW11 Genome sequencing and assembly.</title>
        <authorList>
            <person name="Kim I."/>
        </authorList>
    </citation>
    <scope>NUCLEOTIDE SEQUENCE</scope>
    <source>
        <strain evidence="2">APW11</strain>
    </source>
</reference>
<dbReference type="Proteomes" id="UP001246372">
    <property type="component" value="Unassembled WGS sequence"/>
</dbReference>